<comment type="subcellular location">
    <subcellularLocation>
        <location evidence="1 10">Cytoplasm</location>
    </subcellularLocation>
</comment>
<dbReference type="EMBL" id="JAHXCT010000003">
    <property type="protein sequence ID" value="MBW4769084.1"/>
    <property type="molecule type" value="Genomic_DNA"/>
</dbReference>
<evidence type="ECO:0000256" key="4">
    <source>
        <dbReference type="ARBA" id="ARBA00022490"/>
    </source>
</evidence>
<dbReference type="GeneID" id="93182236"/>
<dbReference type="Pfam" id="PF00712">
    <property type="entry name" value="DNA_pol3_beta"/>
    <property type="match status" value="1"/>
</dbReference>
<dbReference type="GO" id="GO:0003887">
    <property type="term" value="F:DNA-directed DNA polymerase activity"/>
    <property type="evidence" value="ECO:0007669"/>
    <property type="project" value="UniProtKB-EC"/>
</dbReference>
<evidence type="ECO:0000256" key="3">
    <source>
        <dbReference type="ARBA" id="ARBA00021035"/>
    </source>
</evidence>
<dbReference type="InterPro" id="IPR001001">
    <property type="entry name" value="DNA_polIII_beta"/>
</dbReference>
<dbReference type="Pfam" id="PF02768">
    <property type="entry name" value="DNA_pol3_beta_3"/>
    <property type="match status" value="1"/>
</dbReference>
<evidence type="ECO:0000313" key="14">
    <source>
        <dbReference type="EMBL" id="MBW4769084.1"/>
    </source>
</evidence>
<evidence type="ECO:0000259" key="11">
    <source>
        <dbReference type="Pfam" id="PF00712"/>
    </source>
</evidence>
<evidence type="ECO:0000256" key="2">
    <source>
        <dbReference type="ARBA" id="ARBA00010752"/>
    </source>
</evidence>
<dbReference type="CDD" id="cd00140">
    <property type="entry name" value="beta_clamp"/>
    <property type="match status" value="1"/>
</dbReference>
<dbReference type="SMART" id="SM00480">
    <property type="entry name" value="POL3Bc"/>
    <property type="match status" value="1"/>
</dbReference>
<dbReference type="Proteomes" id="UP000788426">
    <property type="component" value="Unassembled WGS sequence"/>
</dbReference>
<dbReference type="Gene3D" id="3.10.150.10">
    <property type="entry name" value="DNA Polymerase III, subunit A, domain 2"/>
    <property type="match status" value="1"/>
</dbReference>
<keyword evidence="6 10" id="KW-0548">Nucleotidyltransferase</keyword>
<dbReference type="InterPro" id="IPR022637">
    <property type="entry name" value="DNA_polIII_beta_cen"/>
</dbReference>
<name>A0ABS6YED9_9BACT</name>
<keyword evidence="15" id="KW-1185">Reference proteome</keyword>
<dbReference type="PIRSF" id="PIRSF000804">
    <property type="entry name" value="DNA_pol_III_b"/>
    <property type="match status" value="1"/>
</dbReference>
<evidence type="ECO:0000256" key="9">
    <source>
        <dbReference type="ARBA" id="ARBA00023125"/>
    </source>
</evidence>
<evidence type="ECO:0000256" key="5">
    <source>
        <dbReference type="ARBA" id="ARBA00022679"/>
    </source>
</evidence>
<dbReference type="SUPFAM" id="SSF55979">
    <property type="entry name" value="DNA clamp"/>
    <property type="match status" value="3"/>
</dbReference>
<evidence type="ECO:0000256" key="8">
    <source>
        <dbReference type="ARBA" id="ARBA00022932"/>
    </source>
</evidence>
<comment type="similarity">
    <text evidence="2 10">Belongs to the beta sliding clamp family.</text>
</comment>
<dbReference type="InterPro" id="IPR022634">
    <property type="entry name" value="DNA_polIII_beta_N"/>
</dbReference>
<dbReference type="Gene3D" id="3.70.10.10">
    <property type="match status" value="1"/>
</dbReference>
<feature type="domain" description="DNA polymerase III beta sliding clamp N-terminal" evidence="11">
    <location>
        <begin position="1"/>
        <end position="118"/>
    </location>
</feature>
<gene>
    <name evidence="14" type="primary">dnaN</name>
    <name evidence="14" type="ORF">KZO38_04835</name>
</gene>
<reference evidence="14 15" key="1">
    <citation type="submission" date="2021-07" db="EMBL/GenBank/DDBJ databases">
        <title>Genomic diversity and antimicrobial resistance of Prevotella spp. isolated from chronic lung disease airways.</title>
        <authorList>
            <person name="Webb K.A."/>
            <person name="Olagoke O.S."/>
            <person name="Baird T."/>
            <person name="Neill J."/>
            <person name="Pham A."/>
            <person name="Wells T.J."/>
            <person name="Ramsay K.A."/>
            <person name="Bell S.C."/>
            <person name="Sarovich D.S."/>
            <person name="Price E.P."/>
        </authorList>
    </citation>
    <scope>NUCLEOTIDE SEQUENCE [LARGE SCALE GENOMIC DNA]</scope>
    <source>
        <strain evidence="14 15">SCHI0011.S.12</strain>
    </source>
</reference>
<dbReference type="Pfam" id="PF02767">
    <property type="entry name" value="DNA_pol3_beta_2"/>
    <property type="match status" value="1"/>
</dbReference>
<evidence type="ECO:0000256" key="6">
    <source>
        <dbReference type="ARBA" id="ARBA00022695"/>
    </source>
</evidence>
<keyword evidence="9" id="KW-0238">DNA-binding</keyword>
<dbReference type="NCBIfam" id="TIGR00663">
    <property type="entry name" value="dnan"/>
    <property type="match status" value="1"/>
</dbReference>
<keyword evidence="7 10" id="KW-0235">DNA replication</keyword>
<proteinExistence type="inferred from homology"/>
<evidence type="ECO:0000256" key="1">
    <source>
        <dbReference type="ARBA" id="ARBA00004496"/>
    </source>
</evidence>
<dbReference type="RefSeq" id="WP_018362214.1">
    <property type="nucleotide sequence ID" value="NZ_CAJZHJ010000023.1"/>
</dbReference>
<dbReference type="PANTHER" id="PTHR30478:SF0">
    <property type="entry name" value="BETA SLIDING CLAMP"/>
    <property type="match status" value="1"/>
</dbReference>
<organism evidence="14 15">
    <name type="scientific">Hoylesella nanceiensis</name>
    <dbReference type="NCBI Taxonomy" id="425941"/>
    <lineage>
        <taxon>Bacteria</taxon>
        <taxon>Pseudomonadati</taxon>
        <taxon>Bacteroidota</taxon>
        <taxon>Bacteroidia</taxon>
        <taxon>Bacteroidales</taxon>
        <taxon>Prevotellaceae</taxon>
        <taxon>Hoylesella</taxon>
    </lineage>
</organism>
<comment type="caution">
    <text evidence="14">The sequence shown here is derived from an EMBL/GenBank/DDBJ whole genome shotgun (WGS) entry which is preliminary data.</text>
</comment>
<evidence type="ECO:0000256" key="10">
    <source>
        <dbReference type="PIRNR" id="PIRNR000804"/>
    </source>
</evidence>
<evidence type="ECO:0000259" key="12">
    <source>
        <dbReference type="Pfam" id="PF02767"/>
    </source>
</evidence>
<sequence length="374" mass="40363">MKFKLSSTSLNNSLQTLAKVIASKNTLPILESFLFEVEGNVLTITGSDNENVMRTTLPLLESDGNGVIAIPSRTTLDVVKELPEQPLAFDIDTNTFNVEVTYQNGKYNFTAQDGTAYPKPEGVSEGTSVITIPANILNANITRSMFAIGSDDMRPVMNGLYFDLQTTGLSIVASDGHKLVRNVISTITGATPAAFILPKKPATLLKNVLPKDNSDVVIKFGTNSAEIIFAGGTLTCRLIEGRYPNYSSVIPESNPNQLTIDRLSLLGALRRVLPFASESTQLIRFKLEAGKLEISSEDIDFSTSAKEAVNCDYTGNNMSIGFKGGSMTDILNSLESDEVTIQLADPSRAGLILPSVQPESADVLMLLMPMLLND</sequence>
<feature type="domain" description="DNA polymerase III beta sliding clamp C-terminal" evidence="13">
    <location>
        <begin position="248"/>
        <end position="365"/>
    </location>
</feature>
<keyword evidence="8 10" id="KW-0239">DNA-directed DNA polymerase</keyword>
<dbReference type="InterPro" id="IPR022635">
    <property type="entry name" value="DNA_polIII_beta_C"/>
</dbReference>
<protein>
    <recommendedName>
        <fullName evidence="3 10">Beta sliding clamp</fullName>
    </recommendedName>
</protein>
<evidence type="ECO:0000259" key="13">
    <source>
        <dbReference type="Pfam" id="PF02768"/>
    </source>
</evidence>
<evidence type="ECO:0000256" key="7">
    <source>
        <dbReference type="ARBA" id="ARBA00022705"/>
    </source>
</evidence>
<feature type="domain" description="DNA polymerase III beta sliding clamp central" evidence="12">
    <location>
        <begin position="132"/>
        <end position="245"/>
    </location>
</feature>
<dbReference type="InterPro" id="IPR046938">
    <property type="entry name" value="DNA_clamp_sf"/>
</dbReference>
<keyword evidence="4 10" id="KW-0963">Cytoplasm</keyword>
<comment type="function">
    <text evidence="10">Confers DNA tethering and processivity to DNA polymerases and other proteins. Acts as a clamp, forming a ring around DNA (a reaction catalyzed by the clamp-loading complex) which diffuses in an ATP-independent manner freely and bidirectionally along dsDNA. Initially characterized for its ability to contact the catalytic subunit of DNA polymerase III (Pol III), a complex, multichain enzyme responsible for most of the replicative synthesis in bacteria; Pol III exhibits 3'-5' exonuclease proofreading activity. The beta chain is required for initiation of replication as well as for processivity of DNA replication.</text>
</comment>
<dbReference type="PANTHER" id="PTHR30478">
    <property type="entry name" value="DNA POLYMERASE III SUBUNIT BETA"/>
    <property type="match status" value="1"/>
</dbReference>
<comment type="subunit">
    <text evidence="10">Forms a ring-shaped head-to-tail homodimer around DNA.</text>
</comment>
<evidence type="ECO:0000313" key="15">
    <source>
        <dbReference type="Proteomes" id="UP000788426"/>
    </source>
</evidence>
<accession>A0ABS6YED9</accession>
<keyword evidence="5 10" id="KW-0808">Transferase</keyword>